<evidence type="ECO:0000313" key="1">
    <source>
        <dbReference type="EMBL" id="RIH67021.1"/>
    </source>
</evidence>
<gene>
    <name evidence="1" type="ORF">D1164_00885</name>
</gene>
<reference evidence="1 2" key="1">
    <citation type="journal article" date="2015" name="Int. J. Syst. Evol. Microbiol.">
        <title>Mariniphaga sediminis sp. nov., isolated from coastal sediment.</title>
        <authorList>
            <person name="Wang F.Q."/>
            <person name="Shen Q.Y."/>
            <person name="Chen G.J."/>
            <person name="Du Z.J."/>
        </authorList>
    </citation>
    <scope>NUCLEOTIDE SEQUENCE [LARGE SCALE GENOMIC DNA]</scope>
    <source>
        <strain evidence="1 2">SY21</strain>
    </source>
</reference>
<comment type="caution">
    <text evidence="1">The sequence shown here is derived from an EMBL/GenBank/DDBJ whole genome shotgun (WGS) entry which is preliminary data.</text>
</comment>
<protein>
    <submittedName>
        <fullName evidence="1">Uncharacterized protein</fullName>
    </submittedName>
</protein>
<dbReference type="EMBL" id="QWET01000001">
    <property type="protein sequence ID" value="RIH67021.1"/>
    <property type="molecule type" value="Genomic_DNA"/>
</dbReference>
<evidence type="ECO:0000313" key="2">
    <source>
        <dbReference type="Proteomes" id="UP000266441"/>
    </source>
</evidence>
<sequence>MLKSDSGRSRTVLHCSIVYKHSNPPGKKTEKSPRFKFLKLETKREEGIKNISLKGNNKNSTFGWLTYKLIVS</sequence>
<dbReference type="Proteomes" id="UP000266441">
    <property type="component" value="Unassembled WGS sequence"/>
</dbReference>
<accession>A0A399D9M8</accession>
<keyword evidence="2" id="KW-1185">Reference proteome</keyword>
<dbReference type="AlphaFoldDB" id="A0A399D9M8"/>
<organism evidence="1 2">
    <name type="scientific">Mariniphaga sediminis</name>
    <dbReference type="NCBI Taxonomy" id="1628158"/>
    <lineage>
        <taxon>Bacteria</taxon>
        <taxon>Pseudomonadati</taxon>
        <taxon>Bacteroidota</taxon>
        <taxon>Bacteroidia</taxon>
        <taxon>Marinilabiliales</taxon>
        <taxon>Prolixibacteraceae</taxon>
        <taxon>Mariniphaga</taxon>
    </lineage>
</organism>
<name>A0A399D9M8_9BACT</name>
<proteinExistence type="predicted"/>